<dbReference type="GO" id="GO:0009898">
    <property type="term" value="C:cytoplasmic side of plasma membrane"/>
    <property type="evidence" value="ECO:0007669"/>
    <property type="project" value="TreeGrafter"/>
</dbReference>
<dbReference type="Gene3D" id="1.10.287.1060">
    <property type="entry name" value="ESAT-6-like"/>
    <property type="match status" value="1"/>
</dbReference>
<dbReference type="InterPro" id="IPR005024">
    <property type="entry name" value="Snf7_fam"/>
</dbReference>
<evidence type="ECO:0000256" key="1">
    <source>
        <dbReference type="SAM" id="Coils"/>
    </source>
</evidence>
<dbReference type="GO" id="GO:0032511">
    <property type="term" value="P:late endosome to vacuole transport via multivesicular body sorting pathway"/>
    <property type="evidence" value="ECO:0007669"/>
    <property type="project" value="TreeGrafter"/>
</dbReference>
<protein>
    <recommendedName>
        <fullName evidence="5">Snf7 family protein</fullName>
    </recommendedName>
</protein>
<evidence type="ECO:0008006" key="5">
    <source>
        <dbReference type="Google" id="ProtNLM"/>
    </source>
</evidence>
<keyword evidence="4" id="KW-1185">Reference proteome</keyword>
<evidence type="ECO:0000256" key="2">
    <source>
        <dbReference type="SAM" id="MobiDB-lite"/>
    </source>
</evidence>
<keyword evidence="1" id="KW-0175">Coiled coil</keyword>
<gene>
    <name evidence="3" type="ORF">C8035_v008443</name>
</gene>
<feature type="compositionally biased region" description="Basic and acidic residues" evidence="2">
    <location>
        <begin position="450"/>
        <end position="474"/>
    </location>
</feature>
<sequence>MGDLADFLVERDQNFRKARLPALYSDFRPQRTLNPDGYQANISAWRQALARAAWEGRIASQVSAPNLLVVNVDESLARSLESKQFGRPLALGTVVREAVGEKDLYPLKDFLAAKDSIYAKTWSQVPWNVVSWAAGQLGFGGRSTSGEDKLPRGQFVVIKNVETTAKSLAEKVNPSDTRFERTYTKAHFSKTFAGALAEDRKLSEMDVDILLVFLSRDKDLAVYDGQVVRIKGSGAEEDETSITEEDAAVSSLKELIEDLQKQTSLMSTKIEELTATAKEAVVKKNKVAAMAALKSKKLTEASLEKRFATLNQLEDVAARIQQARDQVQLVKVMETSAGALKGLNEKVGGAERVGDVVDALREQMGEVDEVGNLIAEANAAPADEVEVDDELAEMEREEREKEEAIERAKREKEAALERAKKEAQEEKEAEEMQKRLEAEMEGLKTPTTEPAKEGQAEAKTPSKEAAESLEKLGLEEPQTS</sequence>
<evidence type="ECO:0000313" key="4">
    <source>
        <dbReference type="Proteomes" id="UP000295083"/>
    </source>
</evidence>
<feature type="region of interest" description="Disordered" evidence="2">
    <location>
        <begin position="392"/>
        <end position="480"/>
    </location>
</feature>
<dbReference type="GO" id="GO:0005771">
    <property type="term" value="C:multivesicular body"/>
    <property type="evidence" value="ECO:0007669"/>
    <property type="project" value="TreeGrafter"/>
</dbReference>
<comment type="caution">
    <text evidence="3">The sequence shown here is derived from an EMBL/GenBank/DDBJ whole genome shotgun (WGS) entry which is preliminary data.</text>
</comment>
<dbReference type="Pfam" id="PF03357">
    <property type="entry name" value="Snf7"/>
    <property type="match status" value="1"/>
</dbReference>
<feature type="coiled-coil region" evidence="1">
    <location>
        <begin position="242"/>
        <end position="276"/>
    </location>
</feature>
<dbReference type="Pfam" id="PF25880">
    <property type="entry name" value="WHD_CHMP7_1st"/>
    <property type="match status" value="1"/>
</dbReference>
<feature type="compositionally biased region" description="Basic and acidic residues" evidence="2">
    <location>
        <begin position="393"/>
        <end position="442"/>
    </location>
</feature>
<dbReference type="AlphaFoldDB" id="A0A4R8QI15"/>
<dbReference type="EMBL" id="QAPG01000037">
    <property type="protein sequence ID" value="TDZ35784.1"/>
    <property type="molecule type" value="Genomic_DNA"/>
</dbReference>
<proteinExistence type="predicted"/>
<dbReference type="GO" id="GO:0000815">
    <property type="term" value="C:ESCRT III complex"/>
    <property type="evidence" value="ECO:0007669"/>
    <property type="project" value="TreeGrafter"/>
</dbReference>
<organism evidence="3 4">
    <name type="scientific">Colletotrichum spinosum</name>
    <dbReference type="NCBI Taxonomy" id="1347390"/>
    <lineage>
        <taxon>Eukaryota</taxon>
        <taxon>Fungi</taxon>
        <taxon>Dikarya</taxon>
        <taxon>Ascomycota</taxon>
        <taxon>Pezizomycotina</taxon>
        <taxon>Sordariomycetes</taxon>
        <taxon>Hypocreomycetidae</taxon>
        <taxon>Glomerellales</taxon>
        <taxon>Glomerellaceae</taxon>
        <taxon>Colletotrichum</taxon>
        <taxon>Colletotrichum orbiculare species complex</taxon>
    </lineage>
</organism>
<dbReference type="PANTHER" id="PTHR22761">
    <property type="entry name" value="CHARGED MULTIVESICULAR BODY PROTEIN"/>
    <property type="match status" value="1"/>
</dbReference>
<reference evidence="3 4" key="1">
    <citation type="submission" date="2018-11" db="EMBL/GenBank/DDBJ databases">
        <title>Genome sequence and assembly of Colletotrichum spinosum.</title>
        <authorList>
            <person name="Gan P."/>
            <person name="Shirasu K."/>
        </authorList>
    </citation>
    <scope>NUCLEOTIDE SEQUENCE [LARGE SCALE GENOMIC DNA]</scope>
    <source>
        <strain evidence="3 4">CBS 515.97</strain>
    </source>
</reference>
<name>A0A4R8QI15_9PEZI</name>
<dbReference type="GO" id="GO:0006900">
    <property type="term" value="P:vesicle budding from membrane"/>
    <property type="evidence" value="ECO:0007669"/>
    <property type="project" value="TreeGrafter"/>
</dbReference>
<dbReference type="PANTHER" id="PTHR22761:SF18">
    <property type="entry name" value="SORTING PROTEIN SNF7 FAMILY PROTEIN, PUTATIVE (AFU_ORTHOLOGUE AFUA_2G16692)-RELATED"/>
    <property type="match status" value="1"/>
</dbReference>
<dbReference type="Proteomes" id="UP000295083">
    <property type="component" value="Unassembled WGS sequence"/>
</dbReference>
<accession>A0A4R8QI15</accession>
<evidence type="ECO:0000313" key="3">
    <source>
        <dbReference type="EMBL" id="TDZ35784.1"/>
    </source>
</evidence>